<reference evidence="1 2" key="1">
    <citation type="submission" date="2017-04" db="EMBL/GenBank/DDBJ databases">
        <title>Accumulation and expression of multiple antibiotic resistance genes in Arcobacter cryaerophilus that thrives in sewage.</title>
        <authorList>
            <person name="Millar J.A."/>
            <person name="Raghavan R."/>
        </authorList>
    </citation>
    <scope>NUCLEOTIDE SEQUENCE [LARGE SCALE GENOMIC DNA]</scope>
    <source>
        <strain evidence="1 2">AZT-1</strain>
    </source>
</reference>
<sequence length="69" mass="7947">MELNLKELSFSEEFSGSKGYSPNLIVPPRGAFSKLDFKASKFELGKSELLKIYLRKNTFLYYLLTFSLT</sequence>
<organism evidence="1 2">
    <name type="scientific">Aliarcobacter cryaerophilus</name>
    <dbReference type="NCBI Taxonomy" id="28198"/>
    <lineage>
        <taxon>Bacteria</taxon>
        <taxon>Pseudomonadati</taxon>
        <taxon>Campylobacterota</taxon>
        <taxon>Epsilonproteobacteria</taxon>
        <taxon>Campylobacterales</taxon>
        <taxon>Arcobacteraceae</taxon>
        <taxon>Aliarcobacter</taxon>
    </lineage>
</organism>
<dbReference type="AlphaFoldDB" id="A0A1V9V9V5"/>
<dbReference type="EMBL" id="LNTC01000165">
    <property type="protein sequence ID" value="OQR40877.1"/>
    <property type="molecule type" value="Genomic_DNA"/>
</dbReference>
<comment type="caution">
    <text evidence="1">The sequence shown here is derived from an EMBL/GenBank/DDBJ whole genome shotgun (WGS) entry which is preliminary data.</text>
</comment>
<protein>
    <submittedName>
        <fullName evidence="1">Uncharacterized protein</fullName>
    </submittedName>
</protein>
<evidence type="ECO:0000313" key="2">
    <source>
        <dbReference type="Proteomes" id="UP000192599"/>
    </source>
</evidence>
<evidence type="ECO:0000313" key="1">
    <source>
        <dbReference type="EMBL" id="OQR40877.1"/>
    </source>
</evidence>
<proteinExistence type="predicted"/>
<name>A0A1V9V9V5_9BACT</name>
<dbReference type="Proteomes" id="UP000192599">
    <property type="component" value="Unassembled WGS sequence"/>
</dbReference>
<gene>
    <name evidence="1" type="ORF">AS859_09035</name>
</gene>
<accession>A0A1V9V9V5</accession>